<dbReference type="Pfam" id="PF08263">
    <property type="entry name" value="LRRNT_2"/>
    <property type="match status" value="1"/>
</dbReference>
<evidence type="ECO:0000256" key="5">
    <source>
        <dbReference type="ARBA" id="ARBA00022692"/>
    </source>
</evidence>
<feature type="domain" description="Leucine-rich repeat-containing N-terminal plant-type" evidence="14">
    <location>
        <begin position="37"/>
        <end position="87"/>
    </location>
</feature>
<feature type="chain" id="PRO_5014783180" description="Leucine-rich repeat-containing N-terminal plant-type domain-containing protein" evidence="13">
    <location>
        <begin position="25"/>
        <end position="1015"/>
    </location>
</feature>
<evidence type="ECO:0000256" key="10">
    <source>
        <dbReference type="ARBA" id="ARBA00023170"/>
    </source>
</evidence>
<feature type="signal peptide" evidence="13">
    <location>
        <begin position="1"/>
        <end position="24"/>
    </location>
</feature>
<evidence type="ECO:0000256" key="4">
    <source>
        <dbReference type="ARBA" id="ARBA00022614"/>
    </source>
</evidence>
<dbReference type="Pfam" id="PF00560">
    <property type="entry name" value="LRR_1"/>
    <property type="match status" value="6"/>
</dbReference>
<keyword evidence="4" id="KW-0433">Leucine-rich repeat</keyword>
<dbReference type="FunFam" id="3.80.10.10:FF:000041">
    <property type="entry name" value="LRR receptor-like serine/threonine-protein kinase ERECTA"/>
    <property type="match status" value="2"/>
</dbReference>
<dbReference type="InterPro" id="IPR013210">
    <property type="entry name" value="LRR_N_plant-typ"/>
</dbReference>
<accession>A0A2N9I443</accession>
<dbReference type="InterPro" id="IPR001611">
    <property type="entry name" value="Leu-rich_rpt"/>
</dbReference>
<organism evidence="15">
    <name type="scientific">Fagus sylvatica</name>
    <name type="common">Beechnut</name>
    <dbReference type="NCBI Taxonomy" id="28930"/>
    <lineage>
        <taxon>Eukaryota</taxon>
        <taxon>Viridiplantae</taxon>
        <taxon>Streptophyta</taxon>
        <taxon>Embryophyta</taxon>
        <taxon>Tracheophyta</taxon>
        <taxon>Spermatophyta</taxon>
        <taxon>Magnoliopsida</taxon>
        <taxon>eudicotyledons</taxon>
        <taxon>Gunneridae</taxon>
        <taxon>Pentapetalae</taxon>
        <taxon>rosids</taxon>
        <taxon>fabids</taxon>
        <taxon>Fagales</taxon>
        <taxon>Fagaceae</taxon>
        <taxon>Fagus</taxon>
    </lineage>
</organism>
<evidence type="ECO:0000256" key="8">
    <source>
        <dbReference type="ARBA" id="ARBA00022989"/>
    </source>
</evidence>
<feature type="transmembrane region" description="Helical" evidence="12">
    <location>
        <begin position="972"/>
        <end position="992"/>
    </location>
</feature>
<dbReference type="PANTHER" id="PTHR48061">
    <property type="entry name" value="LEUCINE-RICH REPEAT RECEPTOR PROTEIN KINASE EMS1-LIKE-RELATED"/>
    <property type="match status" value="1"/>
</dbReference>
<dbReference type="EMBL" id="OIVN01004822">
    <property type="protein sequence ID" value="SPD19432.1"/>
    <property type="molecule type" value="Genomic_DNA"/>
</dbReference>
<keyword evidence="10" id="KW-0675">Receptor</keyword>
<reference evidence="15" key="1">
    <citation type="submission" date="2018-02" db="EMBL/GenBank/DDBJ databases">
        <authorList>
            <person name="Cohen D.B."/>
            <person name="Kent A.D."/>
        </authorList>
    </citation>
    <scope>NUCLEOTIDE SEQUENCE</scope>
</reference>
<evidence type="ECO:0000256" key="11">
    <source>
        <dbReference type="ARBA" id="ARBA00023180"/>
    </source>
</evidence>
<evidence type="ECO:0000256" key="3">
    <source>
        <dbReference type="ARBA" id="ARBA00022475"/>
    </source>
</evidence>
<dbReference type="InterPro" id="IPR003591">
    <property type="entry name" value="Leu-rich_rpt_typical-subtyp"/>
</dbReference>
<evidence type="ECO:0000256" key="6">
    <source>
        <dbReference type="ARBA" id="ARBA00022729"/>
    </source>
</evidence>
<keyword evidence="9 12" id="KW-0472">Membrane</keyword>
<evidence type="ECO:0000256" key="12">
    <source>
        <dbReference type="SAM" id="Phobius"/>
    </source>
</evidence>
<protein>
    <recommendedName>
        <fullName evidence="14">Leucine-rich repeat-containing N-terminal plant-type domain-containing protein</fullName>
    </recommendedName>
</protein>
<dbReference type="PRINTS" id="PR00019">
    <property type="entry name" value="LEURICHRPT"/>
</dbReference>
<keyword evidence="11" id="KW-0325">Glycoprotein</keyword>
<evidence type="ECO:0000256" key="2">
    <source>
        <dbReference type="ARBA" id="ARBA00009592"/>
    </source>
</evidence>
<evidence type="ECO:0000259" key="14">
    <source>
        <dbReference type="Pfam" id="PF08263"/>
    </source>
</evidence>
<dbReference type="GO" id="GO:0005886">
    <property type="term" value="C:plasma membrane"/>
    <property type="evidence" value="ECO:0007669"/>
    <property type="project" value="UniProtKB-SubCell"/>
</dbReference>
<evidence type="ECO:0000256" key="9">
    <source>
        <dbReference type="ARBA" id="ARBA00023136"/>
    </source>
</evidence>
<dbReference type="Gene3D" id="3.80.10.10">
    <property type="entry name" value="Ribonuclease Inhibitor"/>
    <property type="match status" value="4"/>
</dbReference>
<comment type="similarity">
    <text evidence="2">Belongs to the RLP family.</text>
</comment>
<dbReference type="SMART" id="SM00365">
    <property type="entry name" value="LRR_SD22"/>
    <property type="match status" value="6"/>
</dbReference>
<name>A0A2N9I443_FAGSY</name>
<keyword evidence="3" id="KW-1003">Cell membrane</keyword>
<dbReference type="InterPro" id="IPR046956">
    <property type="entry name" value="RLP23-like"/>
</dbReference>
<keyword evidence="8 12" id="KW-1133">Transmembrane helix</keyword>
<dbReference type="PROSITE" id="PS51450">
    <property type="entry name" value="LRR"/>
    <property type="match status" value="1"/>
</dbReference>
<evidence type="ECO:0000313" key="15">
    <source>
        <dbReference type="EMBL" id="SPD19432.1"/>
    </source>
</evidence>
<evidence type="ECO:0000256" key="1">
    <source>
        <dbReference type="ARBA" id="ARBA00004251"/>
    </source>
</evidence>
<sequence length="1015" mass="113557">MASLMCYLMSTRLLVLLPLFLVIATNCFSSMQPHCNDDESSALLQFKESFERNVNACSDPFAYPKFASWKHEGVDKDCCSWDGVECNNDTGHVIGLDLSNSCLYGSLVSNSSLFHLVHLQKLNLAFNNFNFSQIPSGFSRLSRLTYLSLSFSYFSGQIPSKFSELSKLSYLDLSYNYMLHLGNLKGLVQNLTSLQDLYLNYVQISSPVPEILSNLSCLTTLHFIGCELHGEFPVGIFKLPKLEDLSMGGNQELMGYFPEFHSSSPLKILQLWGTSFSGKLPASIGYLDSLNELWIGSCTFSGRIPPSMGNLTQLTTLELSNNSFMGQIPPSLSNLMSLNYFYLSYCQLSGSIPSSFGNLTQLLVLDLSNTFIRSSNPSSMSWLGKLSKLTLLSIHGYNLAMEIPPSLENLTQLSFLGMSSCQLTGQIPFWLANLTQLIDLHLSFNKLQGQIPTSMFELEILQILNLYSNNLTGTVSLDMFLKLKSLTSLLLSLNNISFLTKTNVNATQNKFDVLALASCNLRHFPDFLRNQDQLKGLDLSNNNIHGQIPKWVWNISKDTLIYVNFSHNFLTGFDQHLVNFPWPQLQILDLSSNKLQESPQIPPPSTLIYLVANNMLQGEISPLICNLSSLYSLDLSNNQFRGILPHCLVNLSGSLNILNLRGNKFHGMIPQLAMKGSTLRMIDLSQNQFEGVVPRALSNCRMLEILNLGSNQLNDVFPSWLGTLPELRVLILRHNGFYGVVGSPTTIFASPKLRIVDLSANKFIGSLPFEYFQNLMSVKKVDANNFTHIRAFTIIPLAGFTVPEDYPYSMTITNKGKETVYLKIIEVFAVIDLSSNEFNGKIPQFIGNLNGFQLLNLSHNNLTGHIPLSLGNLTTLESLDLSQNKLSGWIPWQLTQLTFLESFNVSHNQLTGPIPHGKQFDTFDNSSFDGNLGLCGNPLSKKCENPEPTPLPTSSFEEDQDSWFHIEFDWKIILMGYGSGLVIGVVVGNIVAEKIRTWKRQHKRGRSRITLFTIY</sequence>
<comment type="subcellular location">
    <subcellularLocation>
        <location evidence="1">Cell membrane</location>
        <topology evidence="1">Single-pass type I membrane protein</topology>
    </subcellularLocation>
</comment>
<keyword evidence="6 13" id="KW-0732">Signal</keyword>
<proteinExistence type="inferred from homology"/>
<keyword evidence="7" id="KW-0677">Repeat</keyword>
<dbReference type="AlphaFoldDB" id="A0A2N9I443"/>
<gene>
    <name evidence="15" type="ORF">FSB_LOCUS47314</name>
</gene>
<evidence type="ECO:0000256" key="7">
    <source>
        <dbReference type="ARBA" id="ARBA00022737"/>
    </source>
</evidence>
<dbReference type="InterPro" id="IPR032675">
    <property type="entry name" value="LRR_dom_sf"/>
</dbReference>
<dbReference type="FunFam" id="3.80.10.10:FF:000213">
    <property type="entry name" value="Tyrosine-sulfated glycopeptide receptor 1"/>
    <property type="match status" value="1"/>
</dbReference>
<dbReference type="Pfam" id="PF13855">
    <property type="entry name" value="LRR_8"/>
    <property type="match status" value="1"/>
</dbReference>
<dbReference type="PANTHER" id="PTHR48061:SF12">
    <property type="entry name" value="DISEASE RESISTANCE LIKE PROTEIN"/>
    <property type="match status" value="1"/>
</dbReference>
<dbReference type="SMART" id="SM00369">
    <property type="entry name" value="LRR_TYP"/>
    <property type="match status" value="10"/>
</dbReference>
<keyword evidence="5 12" id="KW-0812">Transmembrane</keyword>
<dbReference type="SUPFAM" id="SSF52058">
    <property type="entry name" value="L domain-like"/>
    <property type="match status" value="3"/>
</dbReference>
<evidence type="ECO:0000256" key="13">
    <source>
        <dbReference type="SAM" id="SignalP"/>
    </source>
</evidence>